<feature type="region of interest" description="Disordered" evidence="1">
    <location>
        <begin position="319"/>
        <end position="351"/>
    </location>
</feature>
<dbReference type="AlphaFoldDB" id="A0AAD9DW67"/>
<accession>A0AAD9DW67</accession>
<reference evidence="2" key="1">
    <citation type="submission" date="2023-03" db="EMBL/GenBank/DDBJ databases">
        <title>Electrophorus voltai genome.</title>
        <authorList>
            <person name="Bian C."/>
        </authorList>
    </citation>
    <scope>NUCLEOTIDE SEQUENCE</scope>
    <source>
        <strain evidence="2">CB-2022</strain>
        <tissue evidence="2">Muscle</tissue>
    </source>
</reference>
<sequence>MPRTAPAQACVRPSEPIKTQTYQGCLGKEKGKKGSQCTPTSHAARSPVVVGTLLTPGADLSTEAGEVYGTPAGDLDWYNDFQYSESDSVDSYCPAGRPSLILASLQETTGREESTEQFWGGTVYGPGLDIAECYGEQPDQEDRYSEMDSARSYDPCLDVHRGYTDYGETEECSDVCLWSERGSNHEEEAPIEVEEDPHRDVSSHGEAKSSQSNEPPAPKEPPRARRSACEQANPSLRAGSVCVPVSVIILVPVLPPATLFALARGRLSGPPSPFGVGLRAAARGTLLTIGGSSFWLLGDSDVVRIQCVGCGQERRKRGYDRKIGGGGANLHQNQRSPSTPSKIALRGDKTDHAEVRNDPVTSHVC</sequence>
<evidence type="ECO:0000313" key="2">
    <source>
        <dbReference type="EMBL" id="KAK1796216.1"/>
    </source>
</evidence>
<dbReference type="EMBL" id="JAROKS010000015">
    <property type="protein sequence ID" value="KAK1796216.1"/>
    <property type="molecule type" value="Genomic_DNA"/>
</dbReference>
<evidence type="ECO:0000313" key="3">
    <source>
        <dbReference type="Proteomes" id="UP001239994"/>
    </source>
</evidence>
<organism evidence="2 3">
    <name type="scientific">Electrophorus voltai</name>
    <dbReference type="NCBI Taxonomy" id="2609070"/>
    <lineage>
        <taxon>Eukaryota</taxon>
        <taxon>Metazoa</taxon>
        <taxon>Chordata</taxon>
        <taxon>Craniata</taxon>
        <taxon>Vertebrata</taxon>
        <taxon>Euteleostomi</taxon>
        <taxon>Actinopterygii</taxon>
        <taxon>Neopterygii</taxon>
        <taxon>Teleostei</taxon>
        <taxon>Ostariophysi</taxon>
        <taxon>Gymnotiformes</taxon>
        <taxon>Gymnotoidei</taxon>
        <taxon>Gymnotidae</taxon>
        <taxon>Electrophorus</taxon>
    </lineage>
</organism>
<protein>
    <submittedName>
        <fullName evidence="2">Uncharacterized protein</fullName>
    </submittedName>
</protein>
<keyword evidence="3" id="KW-1185">Reference proteome</keyword>
<feature type="compositionally biased region" description="Polar residues" evidence="1">
    <location>
        <begin position="330"/>
        <end position="341"/>
    </location>
</feature>
<name>A0AAD9DW67_9TELE</name>
<feature type="region of interest" description="Disordered" evidence="1">
    <location>
        <begin position="186"/>
        <end position="230"/>
    </location>
</feature>
<dbReference type="Proteomes" id="UP001239994">
    <property type="component" value="Unassembled WGS sequence"/>
</dbReference>
<feature type="compositionally biased region" description="Basic and acidic residues" evidence="1">
    <location>
        <begin position="196"/>
        <end position="207"/>
    </location>
</feature>
<proteinExistence type="predicted"/>
<gene>
    <name evidence="2" type="ORF">P4O66_009287</name>
</gene>
<evidence type="ECO:0000256" key="1">
    <source>
        <dbReference type="SAM" id="MobiDB-lite"/>
    </source>
</evidence>
<comment type="caution">
    <text evidence="2">The sequence shown here is derived from an EMBL/GenBank/DDBJ whole genome shotgun (WGS) entry which is preliminary data.</text>
</comment>